<sequence length="390" mass="44000">MGIVLKRAIAAGMKPFPNSTWHWSRTIRPFSQHLSSTCFLQQSSRFTSKRYLHLSTLTQQEKRFLPESELAKYKEYYQGLKSTVNEIPESVASKSPSLRTLHKRLQLPNELTYSTLSRCLTCPSAKLPDKINNPTKGAAFVNTVPTNKYLDNHGLNIMGKNLLSYHVTKSIIQKYPRLPTVVLNAAVNAYISEAVLAHIAKYWGIEVETTSVLSRYLKMEPFEFTLGRLKFFNNSLNSKDGIELITGKNFSETSALAMSVRSIIAAIWAVTEQKDSQAVYRFIDDHIMSRKLDITKMFQFEQPTRELAMLCRREGLEKPVSKLVAESGRLSKSPVFIVHVFSGEETLGEGYGSSLKEAKARAATDALMKWYCYEPLAQQEPVIDPGTVVV</sequence>
<evidence type="ECO:0000259" key="9">
    <source>
        <dbReference type="PROSITE" id="PS50137"/>
    </source>
</evidence>
<dbReference type="PROSITE" id="PS50137">
    <property type="entry name" value="DS_RBD"/>
    <property type="match status" value="1"/>
</dbReference>
<dbReference type="GO" id="GO:0005739">
    <property type="term" value="C:mitochondrion"/>
    <property type="evidence" value="ECO:0007669"/>
    <property type="project" value="TreeGrafter"/>
</dbReference>
<gene>
    <name evidence="11" type="primary">MRPL3_1</name>
    <name evidence="11" type="ORF">GRS66_003927</name>
</gene>
<dbReference type="SMR" id="A0A6C1DZ64"/>
<comment type="similarity">
    <text evidence="6">Belongs to the ribonuclease III family. Mitochondrion-specific ribosomal protein mL44 subfamily.</text>
</comment>
<evidence type="ECO:0000259" key="10">
    <source>
        <dbReference type="PROSITE" id="PS50142"/>
    </source>
</evidence>
<comment type="subcellular location">
    <subcellularLocation>
        <location evidence="1">Mitochondrion</location>
    </subcellularLocation>
</comment>
<feature type="domain" description="DRBM" evidence="9">
    <location>
        <begin position="302"/>
        <end position="372"/>
    </location>
</feature>
<dbReference type="SMART" id="SM00358">
    <property type="entry name" value="DSRM"/>
    <property type="match status" value="1"/>
</dbReference>
<dbReference type="SMART" id="SM00535">
    <property type="entry name" value="RIBOc"/>
    <property type="match status" value="1"/>
</dbReference>
<evidence type="ECO:0000313" key="11">
    <source>
        <dbReference type="EMBL" id="QID81544.1"/>
    </source>
</evidence>
<dbReference type="GO" id="GO:0003735">
    <property type="term" value="F:structural constituent of ribosome"/>
    <property type="evidence" value="ECO:0007669"/>
    <property type="project" value="TreeGrafter"/>
</dbReference>
<evidence type="ECO:0000256" key="8">
    <source>
        <dbReference type="PROSITE-ProRule" id="PRU00266"/>
    </source>
</evidence>
<evidence type="ECO:0000256" key="3">
    <source>
        <dbReference type="ARBA" id="ARBA00022980"/>
    </source>
</evidence>
<dbReference type="Pfam" id="PF22892">
    <property type="entry name" value="DSRM_MRPL44"/>
    <property type="match status" value="1"/>
</dbReference>
<keyword evidence="4" id="KW-0496">Mitochondrion</keyword>
<dbReference type="SUPFAM" id="SSF54768">
    <property type="entry name" value="dsRNA-binding domain-like"/>
    <property type="match status" value="1"/>
</dbReference>
<dbReference type="SUPFAM" id="SSF69065">
    <property type="entry name" value="RNase III domain-like"/>
    <property type="match status" value="1"/>
</dbReference>
<dbReference type="GO" id="GO:0006396">
    <property type="term" value="P:RNA processing"/>
    <property type="evidence" value="ECO:0007669"/>
    <property type="project" value="InterPro"/>
</dbReference>
<dbReference type="PROSITE" id="PS50142">
    <property type="entry name" value="RNASE_3_2"/>
    <property type="match status" value="1"/>
</dbReference>
<evidence type="ECO:0000256" key="5">
    <source>
        <dbReference type="ARBA" id="ARBA00023274"/>
    </source>
</evidence>
<dbReference type="InterPro" id="IPR044444">
    <property type="entry name" value="Ribosomal_mL44_DSRM_metazoa"/>
</dbReference>
<dbReference type="FunFam" id="3.30.160.20:FF:000093">
    <property type="entry name" value="Mrpl3p"/>
    <property type="match status" value="1"/>
</dbReference>
<proteinExistence type="inferred from homology"/>
<dbReference type="FunFam" id="1.10.1520.10:FF:000014">
    <property type="entry name" value="60S ribosomal protein L3"/>
    <property type="match status" value="1"/>
</dbReference>
<organism evidence="11 12">
    <name type="scientific">Saccharomyces pastorianus</name>
    <name type="common">Lager yeast</name>
    <name type="synonym">Saccharomyces cerevisiae x Saccharomyces eubayanus</name>
    <dbReference type="NCBI Taxonomy" id="27292"/>
    <lineage>
        <taxon>Eukaryota</taxon>
        <taxon>Fungi</taxon>
        <taxon>Dikarya</taxon>
        <taxon>Ascomycota</taxon>
        <taxon>Saccharomycotina</taxon>
        <taxon>Saccharomycetes</taxon>
        <taxon>Saccharomycetales</taxon>
        <taxon>Saccharomycetaceae</taxon>
        <taxon>Saccharomyces</taxon>
    </lineage>
</organism>
<evidence type="ECO:0000256" key="7">
    <source>
        <dbReference type="ARBA" id="ARBA00035187"/>
    </source>
</evidence>
<evidence type="ECO:0000256" key="2">
    <source>
        <dbReference type="ARBA" id="ARBA00022884"/>
    </source>
</evidence>
<evidence type="ECO:0000313" key="12">
    <source>
        <dbReference type="Proteomes" id="UP000501346"/>
    </source>
</evidence>
<keyword evidence="12" id="KW-1185">Reference proteome</keyword>
<keyword evidence="5" id="KW-0687">Ribonucleoprotein</keyword>
<dbReference type="EMBL" id="CP048994">
    <property type="protein sequence ID" value="QID81544.1"/>
    <property type="molecule type" value="Genomic_DNA"/>
</dbReference>
<reference evidence="11 12" key="1">
    <citation type="journal article" date="2019" name="BMC Genomics">
        <title>Chromosome level assembly and comparative genome analysis confirm lager-brewing yeasts originated from a single hybridization.</title>
        <authorList>
            <person name="Salazar A.N."/>
            <person name="Gorter de Vries A.R."/>
            <person name="van den Broek M."/>
            <person name="Brouwers N."/>
            <person name="de la Torre Cortes P."/>
            <person name="Kuijpers N.G.A."/>
            <person name="Daran J.G."/>
            <person name="Abeel T."/>
        </authorList>
    </citation>
    <scope>NUCLEOTIDE SEQUENCE [LARGE SCALE GENOMIC DNA]</scope>
    <source>
        <strain evidence="11 12">CBS 1483</strain>
    </source>
</reference>
<dbReference type="InterPro" id="IPR036389">
    <property type="entry name" value="RNase_III_sf"/>
</dbReference>
<dbReference type="InterPro" id="IPR014720">
    <property type="entry name" value="dsRBD_dom"/>
</dbReference>
<feature type="domain" description="RNase III" evidence="10">
    <location>
        <begin position="139"/>
        <end position="205"/>
    </location>
</feature>
<dbReference type="GO" id="GO:0005840">
    <property type="term" value="C:ribosome"/>
    <property type="evidence" value="ECO:0007669"/>
    <property type="project" value="UniProtKB-KW"/>
</dbReference>
<dbReference type="InterPro" id="IPR044443">
    <property type="entry name" value="Ribosomal_mL44_DSRM_fung"/>
</dbReference>
<dbReference type="Gene3D" id="1.10.1520.10">
    <property type="entry name" value="Ribonuclease III domain"/>
    <property type="match status" value="1"/>
</dbReference>
<dbReference type="CDD" id="cd19873">
    <property type="entry name" value="DSRM_MRPL3_like"/>
    <property type="match status" value="1"/>
</dbReference>
<dbReference type="OrthoDB" id="67027at2759"/>
<dbReference type="InterPro" id="IPR000999">
    <property type="entry name" value="RNase_III_dom"/>
</dbReference>
<dbReference type="PANTHER" id="PTHR11207:SF32">
    <property type="entry name" value="LARGE RIBOSOMAL SUBUNIT PROTEIN ML44"/>
    <property type="match status" value="1"/>
</dbReference>
<dbReference type="PANTHER" id="PTHR11207">
    <property type="entry name" value="RIBONUCLEASE III"/>
    <property type="match status" value="1"/>
</dbReference>
<dbReference type="Gene3D" id="3.30.160.20">
    <property type="match status" value="1"/>
</dbReference>
<dbReference type="Pfam" id="PF00636">
    <property type="entry name" value="Ribonuclease_3"/>
    <property type="match status" value="1"/>
</dbReference>
<keyword evidence="2 8" id="KW-0694">RNA-binding</keyword>
<name>A0A6C1DZ64_SACPS</name>
<dbReference type="GO" id="GO:0004525">
    <property type="term" value="F:ribonuclease III activity"/>
    <property type="evidence" value="ECO:0007669"/>
    <property type="project" value="InterPro"/>
</dbReference>
<dbReference type="AlphaFoldDB" id="A0A6C1DZ64"/>
<keyword evidence="3 11" id="KW-0689">Ribosomal protein</keyword>
<evidence type="ECO:0000256" key="4">
    <source>
        <dbReference type="ARBA" id="ARBA00023128"/>
    </source>
</evidence>
<protein>
    <recommendedName>
        <fullName evidence="7">Large ribosomal subunit protein mL44</fullName>
    </recommendedName>
</protein>
<evidence type="ECO:0000256" key="6">
    <source>
        <dbReference type="ARBA" id="ARBA00024034"/>
    </source>
</evidence>
<evidence type="ECO:0000256" key="1">
    <source>
        <dbReference type="ARBA" id="ARBA00004173"/>
    </source>
</evidence>
<dbReference type="Proteomes" id="UP000501346">
    <property type="component" value="Chromosome ScXIII"/>
</dbReference>
<accession>A0A6C1DZ64</accession>
<dbReference type="GO" id="GO:0003725">
    <property type="term" value="F:double-stranded RNA binding"/>
    <property type="evidence" value="ECO:0007669"/>
    <property type="project" value="InterPro"/>
</dbReference>